<keyword evidence="6 9" id="KW-0472">Membrane</keyword>
<dbReference type="PANTHER" id="PTHR28259:SF1">
    <property type="entry name" value="FLUORIDE EXPORT PROTEIN 1-RELATED"/>
    <property type="match status" value="1"/>
</dbReference>
<proteinExistence type="inferred from homology"/>
<evidence type="ECO:0000313" key="10">
    <source>
        <dbReference type="EMBL" id="KAF2105083.1"/>
    </source>
</evidence>
<evidence type="ECO:0000256" key="5">
    <source>
        <dbReference type="ARBA" id="ARBA00022989"/>
    </source>
</evidence>
<keyword evidence="11" id="KW-1185">Reference proteome</keyword>
<comment type="similarity">
    <text evidence="7">Belongs to the fluoride channel Fluc/FEX (TC 1.A.43) family.</text>
</comment>
<comment type="caution">
    <text evidence="10">The sequence shown here is derived from an EMBL/GenBank/DDBJ whole genome shotgun (WGS) entry which is preliminary data.</text>
</comment>
<evidence type="ECO:0008006" key="12">
    <source>
        <dbReference type="Google" id="ProtNLM"/>
    </source>
</evidence>
<evidence type="ECO:0000256" key="4">
    <source>
        <dbReference type="ARBA" id="ARBA00022692"/>
    </source>
</evidence>
<sequence>PELSYSPEESDDKTSPRASVAELVTTPLFTLSYLVFFSILGTLARMGLVWLTFYPGAPAVLGVLWANFAGSMMMGFLSEDRMLFREAQRSSSSSYGRGRPLISAGETGDRFIAFLKLKKSIPLYIGLTTGFCGSLTSFSSFMRDVFLALSNDLPTPFNQGPPPGTAFHAAEPSTHRNGGYSFMALVAVIILTVSLSLGALKVGAHAAIGLEHAPFPLHIFGAPSLRRAFDFSVPVLAVGSWLGAVFLAIWPPDRPGGPSSRGPWSNETWRGEAIFACVFAPLGCLGRYYASLYMNALAPSFPLGTFAVNIFGTAVLGMAYDLQHVSLASGMVGGGRVGCQVLNGVMDGFCGALTTVSTWVVELDGLRRRHAWVYGTTSVGVGLGLLVVIMGSVRWTVGWSNPVC</sequence>
<keyword evidence="5 9" id="KW-1133">Transmembrane helix</keyword>
<dbReference type="GO" id="GO:0005886">
    <property type="term" value="C:plasma membrane"/>
    <property type="evidence" value="ECO:0007669"/>
    <property type="project" value="UniProtKB-SubCell"/>
</dbReference>
<feature type="transmembrane region" description="Helical" evidence="9">
    <location>
        <begin position="301"/>
        <end position="320"/>
    </location>
</feature>
<comment type="subcellular location">
    <subcellularLocation>
        <location evidence="2">Cell membrane</location>
        <topology evidence="2">Multi-pass membrane protein</topology>
    </subcellularLocation>
</comment>
<feature type="transmembrane region" description="Helical" evidence="9">
    <location>
        <begin position="180"/>
        <end position="200"/>
    </location>
</feature>
<dbReference type="InterPro" id="IPR003691">
    <property type="entry name" value="FluC"/>
</dbReference>
<comment type="function">
    <text evidence="1">Fluoride channel required for the rapid expulsion of cytoplasmic fluoride.</text>
</comment>
<feature type="transmembrane region" description="Helical" evidence="9">
    <location>
        <begin position="372"/>
        <end position="393"/>
    </location>
</feature>
<dbReference type="Pfam" id="PF02537">
    <property type="entry name" value="CRCB"/>
    <property type="match status" value="2"/>
</dbReference>
<feature type="transmembrane region" description="Helical" evidence="9">
    <location>
        <begin position="228"/>
        <end position="249"/>
    </location>
</feature>
<keyword evidence="3" id="KW-1003">Cell membrane</keyword>
<organism evidence="10 11">
    <name type="scientific">Rhizodiscina lignyota</name>
    <dbReference type="NCBI Taxonomy" id="1504668"/>
    <lineage>
        <taxon>Eukaryota</taxon>
        <taxon>Fungi</taxon>
        <taxon>Dikarya</taxon>
        <taxon>Ascomycota</taxon>
        <taxon>Pezizomycotina</taxon>
        <taxon>Dothideomycetes</taxon>
        <taxon>Pleosporomycetidae</taxon>
        <taxon>Aulographales</taxon>
        <taxon>Rhizodiscinaceae</taxon>
        <taxon>Rhizodiscina</taxon>
    </lineage>
</organism>
<dbReference type="EMBL" id="ML978121">
    <property type="protein sequence ID" value="KAF2105083.1"/>
    <property type="molecule type" value="Genomic_DNA"/>
</dbReference>
<dbReference type="Proteomes" id="UP000799772">
    <property type="component" value="Unassembled WGS sequence"/>
</dbReference>
<feature type="transmembrane region" description="Helical" evidence="9">
    <location>
        <begin position="269"/>
        <end position="289"/>
    </location>
</feature>
<dbReference type="PANTHER" id="PTHR28259">
    <property type="entry name" value="FLUORIDE EXPORT PROTEIN 1-RELATED"/>
    <property type="match status" value="1"/>
</dbReference>
<comment type="catalytic activity">
    <reaction evidence="8">
        <text>fluoride(in) = fluoride(out)</text>
        <dbReference type="Rhea" id="RHEA:76159"/>
        <dbReference type="ChEBI" id="CHEBI:17051"/>
    </reaction>
    <physiologicalReaction direction="left-to-right" evidence="8">
        <dbReference type="Rhea" id="RHEA:76160"/>
    </physiologicalReaction>
</comment>
<dbReference type="OrthoDB" id="409792at2759"/>
<feature type="non-terminal residue" evidence="10">
    <location>
        <position position="404"/>
    </location>
</feature>
<evidence type="ECO:0000256" key="9">
    <source>
        <dbReference type="SAM" id="Phobius"/>
    </source>
</evidence>
<protein>
    <recommendedName>
        <fullName evidence="12">CrcB-like protein-domain-containing protein</fullName>
    </recommendedName>
</protein>
<gene>
    <name evidence="10" type="ORF">NA57DRAFT_8295</name>
</gene>
<feature type="transmembrane region" description="Helical" evidence="9">
    <location>
        <begin position="121"/>
        <end position="142"/>
    </location>
</feature>
<keyword evidence="4 9" id="KW-0812">Transmembrane</keyword>
<dbReference type="AlphaFoldDB" id="A0A9P4ITL2"/>
<evidence type="ECO:0000256" key="2">
    <source>
        <dbReference type="ARBA" id="ARBA00004651"/>
    </source>
</evidence>
<reference evidence="10" key="1">
    <citation type="journal article" date="2020" name="Stud. Mycol.">
        <title>101 Dothideomycetes genomes: a test case for predicting lifestyles and emergence of pathogens.</title>
        <authorList>
            <person name="Haridas S."/>
            <person name="Albert R."/>
            <person name="Binder M."/>
            <person name="Bloem J."/>
            <person name="Labutti K."/>
            <person name="Salamov A."/>
            <person name="Andreopoulos B."/>
            <person name="Baker S."/>
            <person name="Barry K."/>
            <person name="Bills G."/>
            <person name="Bluhm B."/>
            <person name="Cannon C."/>
            <person name="Castanera R."/>
            <person name="Culley D."/>
            <person name="Daum C."/>
            <person name="Ezra D."/>
            <person name="Gonzalez J."/>
            <person name="Henrissat B."/>
            <person name="Kuo A."/>
            <person name="Liang C."/>
            <person name="Lipzen A."/>
            <person name="Lutzoni F."/>
            <person name="Magnuson J."/>
            <person name="Mondo S."/>
            <person name="Nolan M."/>
            <person name="Ohm R."/>
            <person name="Pangilinan J."/>
            <person name="Park H.-J."/>
            <person name="Ramirez L."/>
            <person name="Alfaro M."/>
            <person name="Sun H."/>
            <person name="Tritt A."/>
            <person name="Yoshinaga Y."/>
            <person name="Zwiers L.-H."/>
            <person name="Turgeon B."/>
            <person name="Goodwin S."/>
            <person name="Spatafora J."/>
            <person name="Crous P."/>
            <person name="Grigoriev I."/>
        </authorList>
    </citation>
    <scope>NUCLEOTIDE SEQUENCE</scope>
    <source>
        <strain evidence="10">CBS 133067</strain>
    </source>
</reference>
<evidence type="ECO:0000313" key="11">
    <source>
        <dbReference type="Proteomes" id="UP000799772"/>
    </source>
</evidence>
<accession>A0A9P4ITL2</accession>
<evidence type="ECO:0000256" key="1">
    <source>
        <dbReference type="ARBA" id="ARBA00002598"/>
    </source>
</evidence>
<evidence type="ECO:0000256" key="8">
    <source>
        <dbReference type="ARBA" id="ARBA00035585"/>
    </source>
</evidence>
<feature type="non-terminal residue" evidence="10">
    <location>
        <position position="1"/>
    </location>
</feature>
<evidence type="ECO:0000256" key="7">
    <source>
        <dbReference type="ARBA" id="ARBA00035120"/>
    </source>
</evidence>
<evidence type="ECO:0000256" key="6">
    <source>
        <dbReference type="ARBA" id="ARBA00023136"/>
    </source>
</evidence>
<name>A0A9P4ITL2_9PEZI</name>
<dbReference type="GO" id="GO:1903425">
    <property type="term" value="F:fluoride transmembrane transporter activity"/>
    <property type="evidence" value="ECO:0007669"/>
    <property type="project" value="TreeGrafter"/>
</dbReference>
<evidence type="ECO:0000256" key="3">
    <source>
        <dbReference type="ARBA" id="ARBA00022475"/>
    </source>
</evidence>
<feature type="transmembrane region" description="Helical" evidence="9">
    <location>
        <begin position="340"/>
        <end position="360"/>
    </location>
</feature>